<evidence type="ECO:0000256" key="12">
    <source>
        <dbReference type="PROSITE-ProRule" id="PRU01360"/>
    </source>
</evidence>
<evidence type="ECO:0000256" key="1">
    <source>
        <dbReference type="ARBA" id="ARBA00004571"/>
    </source>
</evidence>
<dbReference type="GO" id="GO:0015891">
    <property type="term" value="P:siderophore transport"/>
    <property type="evidence" value="ECO:0007669"/>
    <property type="project" value="InterPro"/>
</dbReference>
<evidence type="ECO:0000256" key="5">
    <source>
        <dbReference type="ARBA" id="ARBA00022496"/>
    </source>
</evidence>
<comment type="subcellular location">
    <subcellularLocation>
        <location evidence="1 12">Cell outer membrane</location>
        <topology evidence="1 12">Multi-pass membrane protein</topology>
    </subcellularLocation>
</comment>
<evidence type="ECO:0000313" key="16">
    <source>
        <dbReference type="EMBL" id="OWY30550.1"/>
    </source>
</evidence>
<dbReference type="Pfam" id="PF00593">
    <property type="entry name" value="TonB_dep_Rec_b-barrel"/>
    <property type="match status" value="1"/>
</dbReference>
<comment type="caution">
    <text evidence="16">The sequence shown here is derived from an EMBL/GenBank/DDBJ whole genome shotgun (WGS) entry which is preliminary data.</text>
</comment>
<sequence length="834" mass="89312">MEATDQDVQDPKRPPMRHVSDIAPSVQPRLRTLALAVHLAALALPLLAAPAVHAQQAQAQAATRSYSIAAGPLGQALRQFAAEAGILLSADARLTQGKSSPGLQGSVSPDQGLARLLAGSGLSAVRQPDGSFIVINAGATSASADGQLPQVAVTAAPTGEADGTYRAVPNASTLRGAASMLDVPQIVNIVPAQVIKDQRPRNLDDAVGAISGLTQGNTLASTQDTIMKRGFGGNRDGSVMRNGMPLVQGRAFNVTAESVEVLKGPSSLLYGLMDPGGVINIVTKKPQLAQRNEISFAGSTYGDGKNGGQLTLDTTGPIGDSGLAYRLIVDRTDQNYWRNYGQIQETVVAPSLAWYGRDTQVVFSMEQREFLYPFDRGTAIDSRTGRPLAIPAERRLDEPGNDMKGSSETTQLSIDHRLNADWKTHVGLSYNREVYDARQLRVAGVNPVTGVVSRSNDGTRGALSTDSYAIAYADGRLDLGGLRHEVQFGADIEYRKIYRADLLRGASTSTSFNFLNPVYGLAQPASVVSAGDSDQTDLLHNKSLFVQDALHLGERWIAVAGLRYQDYSQLAGRGRPFKANTDLSGDKWLPRAGLIYKLDEQLSLYASYTQSLKPTSSIAPLTGGMVIDSNVPPEEAKSWEGGVKYDNPGGLSGTLAVFDIRKKNVLVSQFNASTGLTDWRTSGAARSRGVELDVTGQLTRRLAMIGSYAWLDAKTTEDPVFTGLRLWNVARQTAALSMAYDVGPVTGGDRLRVGGGGRYVGERPGDSANSFMLPSYTVADAFATYDTTIGGKAVKFQFNIKNLFNKTYYTSSANQYFVSMGDARQFSLLTSLEF</sequence>
<keyword evidence="5" id="KW-0410">Iron transport</keyword>
<keyword evidence="5" id="KW-0406">Ion transport</keyword>
<comment type="similarity">
    <text evidence="2 12 13">Belongs to the TonB-dependent receptor family.</text>
</comment>
<dbReference type="InterPro" id="IPR039426">
    <property type="entry name" value="TonB-dep_rcpt-like"/>
</dbReference>
<evidence type="ECO:0000256" key="9">
    <source>
        <dbReference type="ARBA" id="ARBA00023136"/>
    </source>
</evidence>
<dbReference type="EMBL" id="NJGU01000001">
    <property type="protein sequence ID" value="OWY30550.1"/>
    <property type="molecule type" value="Genomic_DNA"/>
</dbReference>
<evidence type="ECO:0000256" key="10">
    <source>
        <dbReference type="ARBA" id="ARBA00023170"/>
    </source>
</evidence>
<keyword evidence="6 12" id="KW-0812">Transmembrane</keyword>
<evidence type="ECO:0000256" key="7">
    <source>
        <dbReference type="ARBA" id="ARBA00023004"/>
    </source>
</evidence>
<feature type="domain" description="Secretin/TonB short N-terminal" evidence="15">
    <location>
        <begin position="86"/>
        <end position="137"/>
    </location>
</feature>
<evidence type="ECO:0000256" key="13">
    <source>
        <dbReference type="RuleBase" id="RU003357"/>
    </source>
</evidence>
<dbReference type="InterPro" id="IPR010105">
    <property type="entry name" value="TonB_sidphr_rcpt"/>
</dbReference>
<evidence type="ECO:0000256" key="3">
    <source>
        <dbReference type="ARBA" id="ARBA00022448"/>
    </source>
</evidence>
<dbReference type="Pfam" id="PF07715">
    <property type="entry name" value="Plug"/>
    <property type="match status" value="1"/>
</dbReference>
<dbReference type="NCBIfam" id="TIGR01783">
    <property type="entry name" value="TonB-siderophor"/>
    <property type="match status" value="1"/>
</dbReference>
<dbReference type="Gene3D" id="2.40.170.20">
    <property type="entry name" value="TonB-dependent receptor, beta-barrel domain"/>
    <property type="match status" value="1"/>
</dbReference>
<dbReference type="PANTHER" id="PTHR32552">
    <property type="entry name" value="FERRICHROME IRON RECEPTOR-RELATED"/>
    <property type="match status" value="1"/>
</dbReference>
<feature type="region of interest" description="Disordered" evidence="14">
    <location>
        <begin position="1"/>
        <end position="23"/>
    </location>
</feature>
<dbReference type="GO" id="GO:0009279">
    <property type="term" value="C:cell outer membrane"/>
    <property type="evidence" value="ECO:0007669"/>
    <property type="project" value="UniProtKB-SubCell"/>
</dbReference>
<dbReference type="SMART" id="SM00965">
    <property type="entry name" value="STN"/>
    <property type="match status" value="1"/>
</dbReference>
<keyword evidence="11 12" id="KW-0998">Cell outer membrane</keyword>
<dbReference type="Gene3D" id="3.55.50.30">
    <property type="match status" value="1"/>
</dbReference>
<dbReference type="InterPro" id="IPR000531">
    <property type="entry name" value="Beta-barrel_TonB"/>
</dbReference>
<evidence type="ECO:0000259" key="15">
    <source>
        <dbReference type="SMART" id="SM00965"/>
    </source>
</evidence>
<keyword evidence="10 16" id="KW-0675">Receptor</keyword>
<keyword evidence="9 12" id="KW-0472">Membrane</keyword>
<dbReference type="InterPro" id="IPR012910">
    <property type="entry name" value="Plug_dom"/>
</dbReference>
<organism evidence="16 17">
    <name type="scientific">Herbaspirillum robiniae</name>
    <dbReference type="NCBI Taxonomy" id="2014887"/>
    <lineage>
        <taxon>Bacteria</taxon>
        <taxon>Pseudomonadati</taxon>
        <taxon>Pseudomonadota</taxon>
        <taxon>Betaproteobacteria</taxon>
        <taxon>Burkholderiales</taxon>
        <taxon>Oxalobacteraceae</taxon>
        <taxon>Herbaspirillum</taxon>
    </lineage>
</organism>
<evidence type="ECO:0000256" key="11">
    <source>
        <dbReference type="ARBA" id="ARBA00023237"/>
    </source>
</evidence>
<name>A0A246WU17_9BURK</name>
<proteinExistence type="inferred from homology"/>
<evidence type="ECO:0000256" key="6">
    <source>
        <dbReference type="ARBA" id="ARBA00022692"/>
    </source>
</evidence>
<reference evidence="16 17" key="1">
    <citation type="submission" date="2017-06" db="EMBL/GenBank/DDBJ databases">
        <title>Herbaspirillum phytohormonus sp. nov., isolated from the root nodule of Robinia pseudoacacia in lead-zinc mine.</title>
        <authorList>
            <person name="Fan M."/>
            <person name="Lin Y."/>
        </authorList>
    </citation>
    <scope>NUCLEOTIDE SEQUENCE [LARGE SCALE GENOMIC DNA]</scope>
    <source>
        <strain evidence="16 17">HZ10</strain>
    </source>
</reference>
<dbReference type="InterPro" id="IPR037066">
    <property type="entry name" value="Plug_dom_sf"/>
</dbReference>
<accession>A0A246WU17</accession>
<keyword evidence="8 13" id="KW-0798">TonB box</keyword>
<dbReference type="GO" id="GO:0015344">
    <property type="term" value="F:siderophore uptake transmembrane transporter activity"/>
    <property type="evidence" value="ECO:0007669"/>
    <property type="project" value="TreeGrafter"/>
</dbReference>
<keyword evidence="3 12" id="KW-0813">Transport</keyword>
<dbReference type="SUPFAM" id="SSF56935">
    <property type="entry name" value="Porins"/>
    <property type="match status" value="1"/>
</dbReference>
<evidence type="ECO:0000256" key="14">
    <source>
        <dbReference type="SAM" id="MobiDB-lite"/>
    </source>
</evidence>
<keyword evidence="7" id="KW-0408">Iron</keyword>
<evidence type="ECO:0000256" key="2">
    <source>
        <dbReference type="ARBA" id="ARBA00009810"/>
    </source>
</evidence>
<evidence type="ECO:0000256" key="4">
    <source>
        <dbReference type="ARBA" id="ARBA00022452"/>
    </source>
</evidence>
<evidence type="ECO:0000256" key="8">
    <source>
        <dbReference type="ARBA" id="ARBA00023077"/>
    </source>
</evidence>
<dbReference type="AlphaFoldDB" id="A0A246WU17"/>
<dbReference type="PROSITE" id="PS52016">
    <property type="entry name" value="TONB_DEPENDENT_REC_3"/>
    <property type="match status" value="1"/>
</dbReference>
<keyword evidence="4 12" id="KW-1134">Transmembrane beta strand</keyword>
<dbReference type="CDD" id="cd01347">
    <property type="entry name" value="ligand_gated_channel"/>
    <property type="match status" value="1"/>
</dbReference>
<dbReference type="PANTHER" id="PTHR32552:SF85">
    <property type="entry name" value="BLL7968 PROTEIN"/>
    <property type="match status" value="1"/>
</dbReference>
<dbReference type="Proteomes" id="UP000197596">
    <property type="component" value="Unassembled WGS sequence"/>
</dbReference>
<dbReference type="Pfam" id="PF07660">
    <property type="entry name" value="STN"/>
    <property type="match status" value="1"/>
</dbReference>
<evidence type="ECO:0000313" key="17">
    <source>
        <dbReference type="Proteomes" id="UP000197596"/>
    </source>
</evidence>
<dbReference type="GO" id="GO:0038023">
    <property type="term" value="F:signaling receptor activity"/>
    <property type="evidence" value="ECO:0007669"/>
    <property type="project" value="InterPro"/>
</dbReference>
<dbReference type="InterPro" id="IPR036942">
    <property type="entry name" value="Beta-barrel_TonB_sf"/>
</dbReference>
<dbReference type="InterPro" id="IPR011662">
    <property type="entry name" value="Secretin/TonB_short_N"/>
</dbReference>
<dbReference type="Gene3D" id="2.170.130.10">
    <property type="entry name" value="TonB-dependent receptor, plug domain"/>
    <property type="match status" value="1"/>
</dbReference>
<protein>
    <submittedName>
        <fullName evidence="16">TonB-dependent siderophore receptor</fullName>
    </submittedName>
</protein>
<gene>
    <name evidence="16" type="ORF">CEJ42_00210</name>
</gene>